<dbReference type="InterPro" id="IPR003780">
    <property type="entry name" value="COX15/CtaA_fam"/>
</dbReference>
<keyword evidence="9 12" id="KW-0472">Membrane</keyword>
<evidence type="ECO:0000256" key="10">
    <source>
        <dbReference type="ARBA" id="ARBA00023157"/>
    </source>
</evidence>
<feature type="transmembrane region" description="Helical" evidence="12">
    <location>
        <begin position="68"/>
        <end position="85"/>
    </location>
</feature>
<evidence type="ECO:0000256" key="5">
    <source>
        <dbReference type="ARBA" id="ARBA00022989"/>
    </source>
</evidence>
<reference evidence="13 14" key="2">
    <citation type="journal article" date="2010" name="Stand. Genomic Sci.">
        <title>Complete genome sequence of Desulfohalobium retbaense type strain (HR(100)).</title>
        <authorList>
            <person name="Spring S."/>
            <person name="Nolan M."/>
            <person name="Lapidus A."/>
            <person name="Glavina Del Rio T."/>
            <person name="Copeland A."/>
            <person name="Tice H."/>
            <person name="Cheng J.F."/>
            <person name="Lucas S."/>
            <person name="Land M."/>
            <person name="Chen F."/>
            <person name="Bruce D."/>
            <person name="Goodwin L."/>
            <person name="Pitluck S."/>
            <person name="Ivanova N."/>
            <person name="Mavromatis K."/>
            <person name="Mikhailova N."/>
            <person name="Pati A."/>
            <person name="Chen A."/>
            <person name="Palaniappan K."/>
            <person name="Hauser L."/>
            <person name="Chang Y.J."/>
            <person name="Jeffries C.D."/>
            <person name="Munk C."/>
            <person name="Kiss H."/>
            <person name="Chain P."/>
            <person name="Han C."/>
            <person name="Brettin T."/>
            <person name="Detter J.C."/>
            <person name="Schuler E."/>
            <person name="Goker M."/>
            <person name="Rohde M."/>
            <person name="Bristow J."/>
            <person name="Eisen J.A."/>
            <person name="Markowitz V."/>
            <person name="Hugenholtz P."/>
            <person name="Kyrpides N.C."/>
            <person name="Klenk H.P."/>
        </authorList>
    </citation>
    <scope>NUCLEOTIDE SEQUENCE [LARGE SCALE GENOMIC DNA]</scope>
    <source>
        <strain evidence="14">ATCC 49802 / DSM 20745 / S 6022</strain>
    </source>
</reference>
<sequence>MRDRVKRPRALRRLAVAATVGMFLVLIAGATVTSTGSGAGCGRSWPLCHGRVLPQFTLESIIEYSHRAVTGVEGLLIVALAIGAWRGWKRRSEVRVLVPLMIGFLVLQSILGAWAAVFGQQPATMALHFGVSLTAFASVMLLAAFLYEVGGFEAMRNRPVPSGLRWLIWGTLGYTYLLVYVGAYVRHTNSGLACIDWPLCNGQVWPGLSGPVGIMFAHRLAAVAGTLLIGALVVWTWRVRRARPDLYWSAVIALGLMLLQSLSGGLVVLSKLHVYSTISHAGLATLLFGALSYMCYRTLPLPSERPVIQSTGGQASPALGTGAPQR</sequence>
<comment type="subcellular location">
    <subcellularLocation>
        <location evidence="1">Membrane</location>
        <topology evidence="1">Multi-pass membrane protein</topology>
    </subcellularLocation>
</comment>
<evidence type="ECO:0000256" key="7">
    <source>
        <dbReference type="ARBA" id="ARBA00023004"/>
    </source>
</evidence>
<dbReference type="GO" id="GO:0046872">
    <property type="term" value="F:metal ion binding"/>
    <property type="evidence" value="ECO:0007669"/>
    <property type="project" value="UniProtKB-KW"/>
</dbReference>
<reference evidence="14" key="1">
    <citation type="submission" date="2009-11" db="EMBL/GenBank/DDBJ databases">
        <title>The complete chromosome 2 of Sphaerobacter thermophilus DSM 20745.</title>
        <authorList>
            <person name="Lucas S."/>
            <person name="Copeland A."/>
            <person name="Lapidus A."/>
            <person name="Glavina del Rio T."/>
            <person name="Dalin E."/>
            <person name="Tice H."/>
            <person name="Bruce D."/>
            <person name="Goodwin L."/>
            <person name="Pitluck S."/>
            <person name="Kyrpides N."/>
            <person name="Mavromatis K."/>
            <person name="Ivanova N."/>
            <person name="Mikhailova N."/>
            <person name="LaButti K.M."/>
            <person name="Clum A."/>
            <person name="Sun H.I."/>
            <person name="Brettin T."/>
            <person name="Detter J.C."/>
            <person name="Han C."/>
            <person name="Larimer F."/>
            <person name="Land M."/>
            <person name="Hauser L."/>
            <person name="Markowitz V."/>
            <person name="Cheng J.F."/>
            <person name="Hugenholtz P."/>
            <person name="Woyke T."/>
            <person name="Wu D."/>
            <person name="Steenblock K."/>
            <person name="Schneider S."/>
            <person name="Pukall R."/>
            <person name="Goeker M."/>
            <person name="Klenk H.P."/>
            <person name="Eisen J.A."/>
        </authorList>
    </citation>
    <scope>NUCLEOTIDE SEQUENCE [LARGE SCALE GENOMIC DNA]</scope>
    <source>
        <strain evidence="14">ATCC 49802 / DSM 20745 / S 6022</strain>
    </source>
</reference>
<dbReference type="PANTHER" id="PTHR35457">
    <property type="entry name" value="HEME A SYNTHASE"/>
    <property type="match status" value="1"/>
</dbReference>
<dbReference type="AlphaFoldDB" id="D1C9K9"/>
<dbReference type="RefSeq" id="WP_012873537.1">
    <property type="nucleotide sequence ID" value="NC_013524.1"/>
</dbReference>
<keyword evidence="7" id="KW-0408">Iron</keyword>
<evidence type="ECO:0000256" key="8">
    <source>
        <dbReference type="ARBA" id="ARBA00023133"/>
    </source>
</evidence>
<dbReference type="GO" id="GO:0016020">
    <property type="term" value="C:membrane"/>
    <property type="evidence" value="ECO:0007669"/>
    <property type="project" value="UniProtKB-SubCell"/>
</dbReference>
<keyword evidence="4" id="KW-0479">Metal-binding</keyword>
<dbReference type="EMBL" id="CP001824">
    <property type="protein sequence ID" value="ACZ40502.1"/>
    <property type="molecule type" value="Genomic_DNA"/>
</dbReference>
<feature type="transmembrane region" description="Helical" evidence="12">
    <location>
        <begin position="274"/>
        <end position="296"/>
    </location>
</feature>
<keyword evidence="8" id="KW-0350">Heme biosynthesis</keyword>
<feature type="transmembrane region" description="Helical" evidence="12">
    <location>
        <begin position="216"/>
        <end position="235"/>
    </location>
</feature>
<keyword evidence="14" id="KW-1185">Reference proteome</keyword>
<keyword evidence="5 12" id="KW-1133">Transmembrane helix</keyword>
<feature type="transmembrane region" description="Helical" evidence="12">
    <location>
        <begin position="125"/>
        <end position="146"/>
    </location>
</feature>
<dbReference type="OrthoDB" id="9816428at2"/>
<protein>
    <submittedName>
        <fullName evidence="13">Cytochrome oxidase assembly</fullName>
    </submittedName>
</protein>
<gene>
    <name evidence="13" type="ordered locus">Sthe_3102</name>
</gene>
<dbReference type="InterPro" id="IPR050450">
    <property type="entry name" value="COX15/CtaA_HemeA_synthase"/>
</dbReference>
<dbReference type="GO" id="GO:0016491">
    <property type="term" value="F:oxidoreductase activity"/>
    <property type="evidence" value="ECO:0007669"/>
    <property type="project" value="UniProtKB-KW"/>
</dbReference>
<dbReference type="eggNOG" id="COG1612">
    <property type="taxonomic scope" value="Bacteria"/>
</dbReference>
<comment type="pathway">
    <text evidence="11">Porphyrin-containing compound metabolism.</text>
</comment>
<dbReference type="Proteomes" id="UP000002027">
    <property type="component" value="Chromosome 2"/>
</dbReference>
<keyword evidence="10" id="KW-1015">Disulfide bond</keyword>
<dbReference type="STRING" id="479434.Sthe_3102"/>
<evidence type="ECO:0000256" key="2">
    <source>
        <dbReference type="ARBA" id="ARBA00022475"/>
    </source>
</evidence>
<evidence type="ECO:0000256" key="1">
    <source>
        <dbReference type="ARBA" id="ARBA00004141"/>
    </source>
</evidence>
<dbReference type="PANTHER" id="PTHR35457:SF1">
    <property type="entry name" value="HEME A SYNTHASE"/>
    <property type="match status" value="1"/>
</dbReference>
<organism evidence="13 14">
    <name type="scientific">Sphaerobacter thermophilus (strain ATCC 49802 / DSM 20745 / KCCM 41009 / NCIMB 13125 / S 6022)</name>
    <dbReference type="NCBI Taxonomy" id="479434"/>
    <lineage>
        <taxon>Bacteria</taxon>
        <taxon>Pseudomonadati</taxon>
        <taxon>Thermomicrobiota</taxon>
        <taxon>Thermomicrobia</taxon>
        <taxon>Sphaerobacterales</taxon>
        <taxon>Sphaerobacterineae</taxon>
        <taxon>Sphaerobacteraceae</taxon>
        <taxon>Sphaerobacter</taxon>
    </lineage>
</organism>
<dbReference type="FunCoup" id="D1C9K9">
    <property type="interactions" value="127"/>
</dbReference>
<evidence type="ECO:0000256" key="9">
    <source>
        <dbReference type="ARBA" id="ARBA00023136"/>
    </source>
</evidence>
<proteinExistence type="predicted"/>
<evidence type="ECO:0000256" key="4">
    <source>
        <dbReference type="ARBA" id="ARBA00022723"/>
    </source>
</evidence>
<dbReference type="KEGG" id="sti:Sthe_3102"/>
<accession>D1C9K9</accession>
<evidence type="ECO:0000313" key="13">
    <source>
        <dbReference type="EMBL" id="ACZ40502.1"/>
    </source>
</evidence>
<evidence type="ECO:0000313" key="14">
    <source>
        <dbReference type="Proteomes" id="UP000002027"/>
    </source>
</evidence>
<feature type="transmembrane region" description="Helical" evidence="12">
    <location>
        <begin position="247"/>
        <end position="268"/>
    </location>
</feature>
<keyword evidence="3 12" id="KW-0812">Transmembrane</keyword>
<feature type="transmembrane region" description="Helical" evidence="12">
    <location>
        <begin position="166"/>
        <end position="185"/>
    </location>
</feature>
<name>D1C9K9_SPHTD</name>
<evidence type="ECO:0000256" key="11">
    <source>
        <dbReference type="ARBA" id="ARBA00023444"/>
    </source>
</evidence>
<keyword evidence="6" id="KW-0560">Oxidoreductase</keyword>
<dbReference type="GO" id="GO:0006784">
    <property type="term" value="P:heme A biosynthetic process"/>
    <property type="evidence" value="ECO:0007669"/>
    <property type="project" value="InterPro"/>
</dbReference>
<dbReference type="HOGENOM" id="CLU_041525_3_0_0"/>
<evidence type="ECO:0000256" key="6">
    <source>
        <dbReference type="ARBA" id="ARBA00023002"/>
    </source>
</evidence>
<evidence type="ECO:0000256" key="3">
    <source>
        <dbReference type="ARBA" id="ARBA00022692"/>
    </source>
</evidence>
<evidence type="ECO:0000256" key="12">
    <source>
        <dbReference type="SAM" id="Phobius"/>
    </source>
</evidence>
<dbReference type="Pfam" id="PF02628">
    <property type="entry name" value="COX15-CtaA"/>
    <property type="match status" value="1"/>
</dbReference>
<feature type="transmembrane region" description="Helical" evidence="12">
    <location>
        <begin position="97"/>
        <end position="119"/>
    </location>
</feature>
<keyword evidence="2" id="KW-1003">Cell membrane</keyword>
<dbReference type="InParanoid" id="D1C9K9"/>